<evidence type="ECO:0000313" key="1">
    <source>
        <dbReference type="EMBL" id="CBY41579.1"/>
    </source>
</evidence>
<dbReference type="Proteomes" id="UP000011014">
    <property type="component" value="Unassembled WGS sequence"/>
</dbReference>
<dbReference type="EMBL" id="FN656510">
    <property type="protein sequence ID" value="CBY41579.1"/>
    <property type="molecule type" value="Genomic_DNA"/>
</dbReference>
<proteinExistence type="predicted"/>
<sequence>TMFQKIINFFFSVSSAYMMLPIRNSAYQAARDKAREMLNYKKLCLLTSTIKQIMRILQMNFGELDFNSHSIPPKQAASFKIALTFSSSNRDGHQFLPTKLSKTWASEDDEAISCKHFRLSTKVSPVCAPFAPSLGCAYGRNYCILEMNRDHLVHIQWEGSNTNLNSDGEGRQGTDRSNIVQITVPGASIPSGTVSFPNNELEQDIFQYTAKDGTTRTFKALIVRDSTFPEIV</sequence>
<name>E4Z1K1_OIKDI</name>
<protein>
    <submittedName>
        <fullName evidence="1">Uncharacterized protein</fullName>
    </submittedName>
</protein>
<feature type="non-terminal residue" evidence="1">
    <location>
        <position position="1"/>
    </location>
</feature>
<dbReference type="AlphaFoldDB" id="E4Z1K1"/>
<dbReference type="InterPro" id="IPR053320">
    <property type="entry name" value="Protein_DD3-3_O-glyco"/>
</dbReference>
<gene>
    <name evidence="1" type="ORF">GSOID_T00023660001</name>
</gene>
<accession>E4Z1K1</accession>
<dbReference type="PANTHER" id="PTHR35170:SF1">
    <property type="entry name" value="PROTEIN DD3-3"/>
    <property type="match status" value="1"/>
</dbReference>
<dbReference type="PANTHER" id="PTHR35170">
    <property type="entry name" value="PROTEIN DD3-3"/>
    <property type="match status" value="1"/>
</dbReference>
<organism evidence="1">
    <name type="scientific">Oikopleura dioica</name>
    <name type="common">Tunicate</name>
    <dbReference type="NCBI Taxonomy" id="34765"/>
    <lineage>
        <taxon>Eukaryota</taxon>
        <taxon>Metazoa</taxon>
        <taxon>Chordata</taxon>
        <taxon>Tunicata</taxon>
        <taxon>Appendicularia</taxon>
        <taxon>Copelata</taxon>
        <taxon>Oikopleuridae</taxon>
        <taxon>Oikopleura</taxon>
    </lineage>
</organism>
<reference evidence="1" key="1">
    <citation type="journal article" date="2010" name="Science">
        <title>Plasticity of animal genome architecture unmasked by rapid evolution of a pelagic tunicate.</title>
        <authorList>
            <person name="Denoeud F."/>
            <person name="Henriet S."/>
            <person name="Mungpakdee S."/>
            <person name="Aury J.M."/>
            <person name="Da Silva C."/>
            <person name="Brinkmann H."/>
            <person name="Mikhaleva J."/>
            <person name="Olsen L.C."/>
            <person name="Jubin C."/>
            <person name="Canestro C."/>
            <person name="Bouquet J.M."/>
            <person name="Danks G."/>
            <person name="Poulain J."/>
            <person name="Campsteijn C."/>
            <person name="Adamski M."/>
            <person name="Cross I."/>
            <person name="Yadetie F."/>
            <person name="Muffato M."/>
            <person name="Louis A."/>
            <person name="Butcher S."/>
            <person name="Tsagkogeorga G."/>
            <person name="Konrad A."/>
            <person name="Singh S."/>
            <person name="Jensen M.F."/>
            <person name="Cong E.H."/>
            <person name="Eikeseth-Otteraa H."/>
            <person name="Noel B."/>
            <person name="Anthouard V."/>
            <person name="Porcel B.M."/>
            <person name="Kachouri-Lafond R."/>
            <person name="Nishino A."/>
            <person name="Ugolini M."/>
            <person name="Chourrout P."/>
            <person name="Nishida H."/>
            <person name="Aasland R."/>
            <person name="Huzurbazar S."/>
            <person name="Westhof E."/>
            <person name="Delsuc F."/>
            <person name="Lehrach H."/>
            <person name="Reinhardt R."/>
            <person name="Weissenbach J."/>
            <person name="Roy S.W."/>
            <person name="Artiguenave F."/>
            <person name="Postlethwait J.H."/>
            <person name="Manak J.R."/>
            <person name="Thompson E.M."/>
            <person name="Jaillon O."/>
            <person name="Du Pasquier L."/>
            <person name="Boudinot P."/>
            <person name="Liberles D.A."/>
            <person name="Volff J.N."/>
            <person name="Philippe H."/>
            <person name="Lenhard B."/>
            <person name="Roest Crollius H."/>
            <person name="Wincker P."/>
            <person name="Chourrout D."/>
        </authorList>
    </citation>
    <scope>NUCLEOTIDE SEQUENCE [LARGE SCALE GENOMIC DNA]</scope>
</reference>